<dbReference type="AlphaFoldDB" id="A0A0H2XAA8"/>
<organism evidence="1 2">
    <name type="scientific">Xanthomonas campestris pv. campestris (strain 8004)</name>
    <dbReference type="NCBI Taxonomy" id="314565"/>
    <lineage>
        <taxon>Bacteria</taxon>
        <taxon>Pseudomonadati</taxon>
        <taxon>Pseudomonadota</taxon>
        <taxon>Gammaproteobacteria</taxon>
        <taxon>Lysobacterales</taxon>
        <taxon>Lysobacteraceae</taxon>
        <taxon>Xanthomonas</taxon>
    </lineage>
</organism>
<dbReference type="KEGG" id="xcb:XC_2609"/>
<accession>A0A0H2XAA8</accession>
<proteinExistence type="predicted"/>
<evidence type="ECO:0000313" key="2">
    <source>
        <dbReference type="Proteomes" id="UP000000420"/>
    </source>
</evidence>
<gene>
    <name evidence="1" type="ordered locus">XC_2609</name>
</gene>
<reference evidence="1 2" key="1">
    <citation type="journal article" date="2005" name="Genome Res.">
        <title>Comparative and functional genomic analyses of the pathogenicity of phytopathogen Xanthomonas campestris pv. campestris.</title>
        <authorList>
            <person name="Qian W."/>
            <person name="Jia Y."/>
            <person name="Ren S.X."/>
            <person name="He Y.Q."/>
            <person name="Feng J.X."/>
            <person name="Lu L.F."/>
            <person name="Sun Q."/>
            <person name="Ying G."/>
            <person name="Tang D.J."/>
            <person name="Tang H."/>
            <person name="Wu W."/>
            <person name="Hao P."/>
            <person name="Wang L."/>
            <person name="Jiang B.L."/>
            <person name="Zeng S."/>
            <person name="Gu W.Y."/>
            <person name="Lu G."/>
            <person name="Rong L."/>
            <person name="Tian Y."/>
            <person name="Yao Z."/>
            <person name="Fu G."/>
            <person name="Chen B."/>
            <person name="Fang R."/>
            <person name="Qiang B."/>
            <person name="Chen Z."/>
            <person name="Zhao G.P."/>
            <person name="Tang J.L."/>
            <person name="He C."/>
        </authorList>
    </citation>
    <scope>NUCLEOTIDE SEQUENCE [LARGE SCALE GENOMIC DNA]</scope>
    <source>
        <strain evidence="1 2">8004</strain>
    </source>
</reference>
<dbReference type="HOGENOM" id="CLU_143504_0_0_6"/>
<dbReference type="Proteomes" id="UP000000420">
    <property type="component" value="Chromosome"/>
</dbReference>
<dbReference type="EMBL" id="CP000050">
    <property type="protein sequence ID" value="AAY49658.1"/>
    <property type="molecule type" value="Genomic_DNA"/>
</dbReference>
<dbReference type="RefSeq" id="WP_011036801.1">
    <property type="nucleotide sequence ID" value="NC_007086.1"/>
</dbReference>
<name>A0A0H2XAA8_XANC8</name>
<evidence type="ECO:0000313" key="1">
    <source>
        <dbReference type="EMBL" id="AAY49658.1"/>
    </source>
</evidence>
<protein>
    <submittedName>
        <fullName evidence="1">Uncharacterized protein</fullName>
    </submittedName>
</protein>
<sequence length="119" mass="13818">MADKEKENTSKAPLLKKTDLQHEYSWKALEGDNPHVVGAPDSTLLSRSEGYEVLDFINRFAEQHNLKQKNSGKKTEWLIKIKLPSNVRSHANVRSWLEKNWKTFNDEWDNKLKRGDIVG</sequence>